<feature type="disulfide bond" evidence="11">
    <location>
        <begin position="413"/>
        <end position="423"/>
    </location>
</feature>
<evidence type="ECO:0000313" key="14">
    <source>
        <dbReference type="Proteomes" id="UP000694419"/>
    </source>
</evidence>
<dbReference type="InterPro" id="IPR001190">
    <property type="entry name" value="SRCR"/>
</dbReference>
<reference evidence="13" key="2">
    <citation type="submission" date="2025-09" db="UniProtKB">
        <authorList>
            <consortium name="Ensembl"/>
        </authorList>
    </citation>
    <scope>IDENTIFICATION</scope>
</reference>
<keyword evidence="6" id="KW-0675">Receptor</keyword>
<dbReference type="Gene3D" id="3.10.250.10">
    <property type="entry name" value="SRCR-like domain"/>
    <property type="match status" value="8"/>
</dbReference>
<feature type="domain" description="SRCR" evidence="12">
    <location>
        <begin position="452"/>
        <end position="552"/>
    </location>
</feature>
<dbReference type="PRINTS" id="PR00258">
    <property type="entry name" value="SPERACTRCPTR"/>
</dbReference>
<feature type="disulfide bond" evidence="11">
    <location>
        <begin position="274"/>
        <end position="335"/>
    </location>
</feature>
<dbReference type="PROSITE" id="PS50287">
    <property type="entry name" value="SRCR_2"/>
    <property type="match status" value="8"/>
</dbReference>
<dbReference type="Ensembl" id="ENSCPGT00000014754.1">
    <property type="protein sequence ID" value="ENSCPGP00000013449.1"/>
    <property type="gene ID" value="ENSCPGG00000009548.1"/>
</dbReference>
<dbReference type="PANTHER" id="PTHR48071:SF15">
    <property type="entry name" value="SRCR DOMAIN-CONTAINING PROTEIN"/>
    <property type="match status" value="1"/>
</dbReference>
<sequence>MPIFHLGLFWDSGIVNSAPIRLVSGPNRCAGRLEVLWKQQWGTVCDDSWDLSDAMVVCRQLDCGEALSAPGSAHFGQGTGHIWLDDMNCTGTEADLSACRTRPWGEHNCNHEEDAGVVCSEIKKTIKLQLVNGSSRCAGRVEVLYGQQWGTVCDDHWDIVDAEVVCRQLGCGTALSAPSSAYFGRGPDPIWLDDVTCKGTEAALSECSAKPWGSHNCVHGEDAGVVCSGFAEPAPLRLVDGLTPCSGRVEVFYGQHWGTVCDDNWDLVEAEVVCRQLGCGEALLAPHGAYFGQGSGPIWLDNIRCTGTEAALSQCRATPWGSHNCGHGEDAGVVCTGFAELLPVRLVNGFSNCSGRVEVFHEQQWGTVCDDSWDLTDAQVVCRQLGCGTAVSAPGSAQFGQGTGQIWLDDVNCAGTETILTECRARPWGDHNCNHEEDAGVECSGVVEPAPVRLVNGPNRCAGRVEVFHDQQWGTVCDDGWGTAEASVVCRQLGCGTALSAPGSAHFGHGPDPIWLDDVNCSGNEAALSECRAQSWGSHNCKHGEDAGVVCSDIPRVAPLQLVNGPHRCSGRVEVFYGQQWGTVCDDSWDISDAEVVCRQLGCGRALSIPISAYFGEGSGPIWLDDVNCTGTESALSKCKTTLWGVHNCSHGEDAGVVCLGVPEPVPIRLVNGSNFCSGRVEVFHEQQWGTVCDDSWDLTDAQVVCRQLGCGTADSAPGSAQFGQGTGQIWLDDVNCAGAETALSECRARSWGDHNCNHGEDAGVICSGVVEPAPVRLVNGPNRCAGRVEVFHDQQWGTVCDDGWGTAEASVVCRQLGCGTTLSAPGSAHFGHGPDPIWLDDVNCSGNEAALSECRAQSWGSHNCKHGEDAGVVCSGNSSLCLSLNGVRKGNVEETQITTFHLSSLHFWDVRVRSLQSFPGVPPSFHEKLGETSGELNAPSGGVFSPALNIAKYTPAAELVELLPPNGRFSAMTGQTLCYKPDFNLPF</sequence>
<accession>A0A8C3JWF2</accession>
<feature type="disulfide bond" evidence="11">
    <location>
        <begin position="814"/>
        <end position="875"/>
    </location>
</feature>
<proteinExistence type="predicted"/>
<feature type="disulfide bond" evidence="11">
    <location>
        <begin position="845"/>
        <end position="855"/>
    </location>
</feature>
<feature type="disulfide bond" evidence="11">
    <location>
        <begin position="305"/>
        <end position="315"/>
    </location>
</feature>
<feature type="domain" description="SRCR" evidence="12">
    <location>
        <begin position="560"/>
        <end position="660"/>
    </location>
</feature>
<feature type="disulfide bond" evidence="11">
    <location>
        <begin position="693"/>
        <end position="757"/>
    </location>
</feature>
<evidence type="ECO:0000313" key="13">
    <source>
        <dbReference type="Ensembl" id="ENSCPGP00000013449.1"/>
    </source>
</evidence>
<protein>
    <recommendedName>
        <fullName evidence="10">Soluble scavenger receptor cysteine-rich domain-containing protein SSC5D</fullName>
    </recommendedName>
</protein>
<dbReference type="PROSITE" id="PS00420">
    <property type="entry name" value="SRCR_1"/>
    <property type="match status" value="7"/>
</dbReference>
<keyword evidence="2" id="KW-0964">Secreted</keyword>
<feature type="disulfide bond" evidence="11">
    <location>
        <begin position="45"/>
        <end position="109"/>
    </location>
</feature>
<dbReference type="GO" id="GO:0005886">
    <property type="term" value="C:plasma membrane"/>
    <property type="evidence" value="ECO:0007669"/>
    <property type="project" value="TreeGrafter"/>
</dbReference>
<dbReference type="GO" id="GO:0004252">
    <property type="term" value="F:serine-type endopeptidase activity"/>
    <property type="evidence" value="ECO:0007669"/>
    <property type="project" value="TreeGrafter"/>
</dbReference>
<keyword evidence="4" id="KW-0677">Repeat</keyword>
<keyword evidence="7" id="KW-0325">Glycoprotein</keyword>
<evidence type="ECO:0000256" key="11">
    <source>
        <dbReference type="PROSITE-ProRule" id="PRU00196"/>
    </source>
</evidence>
<dbReference type="FunFam" id="3.10.250.10:FF:000006">
    <property type="entry name" value="neurotrypsin isoform X2"/>
    <property type="match status" value="4"/>
</dbReference>
<feature type="domain" description="SRCR" evidence="12">
    <location>
        <begin position="236"/>
        <end position="336"/>
    </location>
</feature>
<comment type="function">
    <text evidence="8">Binds to extracellular matrix proteins. Binds to pathogen-associated molecular patterns (PAMPs) present on the cell walls of Gram-positive and Gram-negative bacteria and fungi, behaving as a pattern recognition receptor (PRR). Induces bacterial and fungal aggregation and subsequent inhibition of PAMP-induced cytokine release. Does not possess intrinsic bactericidal activity. May play a role in the innate defense and homeostasis of certain epithelial surfaces.</text>
</comment>
<dbReference type="PANTHER" id="PTHR48071">
    <property type="entry name" value="SRCR DOMAIN-CONTAINING PROTEIN"/>
    <property type="match status" value="1"/>
</dbReference>
<feature type="disulfide bond" evidence="11">
    <location>
        <begin position="197"/>
        <end position="207"/>
    </location>
</feature>
<comment type="subunit">
    <text evidence="9">Interacts with LGALS1 and laminin.</text>
</comment>
<feature type="disulfide bond" evidence="11">
    <location>
        <begin position="490"/>
        <end position="551"/>
    </location>
</feature>
<evidence type="ECO:0000256" key="9">
    <source>
        <dbReference type="ARBA" id="ARBA00064153"/>
    </source>
</evidence>
<feature type="disulfide bond" evidence="11">
    <location>
        <begin position="369"/>
        <end position="433"/>
    </location>
</feature>
<feature type="disulfide bond" evidence="11">
    <location>
        <begin position="706"/>
        <end position="767"/>
    </location>
</feature>
<feature type="disulfide bond" evidence="11">
    <location>
        <begin position="521"/>
        <end position="531"/>
    </location>
</feature>
<feature type="disulfide bond" evidence="11">
    <location>
        <begin position="58"/>
        <end position="119"/>
    </location>
</feature>
<feature type="disulfide bond" evidence="11">
    <location>
        <begin position="89"/>
        <end position="99"/>
    </location>
</feature>
<keyword evidence="14" id="KW-1185">Reference proteome</keyword>
<evidence type="ECO:0000256" key="4">
    <source>
        <dbReference type="ARBA" id="ARBA00022737"/>
    </source>
</evidence>
<evidence type="ECO:0000256" key="6">
    <source>
        <dbReference type="ARBA" id="ARBA00023170"/>
    </source>
</evidence>
<feature type="disulfide bond" evidence="11">
    <location>
        <begin position="598"/>
        <end position="659"/>
    </location>
</feature>
<feature type="disulfide bond" evidence="11">
    <location>
        <begin position="737"/>
        <end position="747"/>
    </location>
</feature>
<dbReference type="FunFam" id="3.10.250.10:FF:000002">
    <property type="entry name" value="Scavenger receptor cysteine-rich type 1 protein M130"/>
    <property type="match status" value="1"/>
</dbReference>
<evidence type="ECO:0000256" key="1">
    <source>
        <dbReference type="ARBA" id="ARBA00004613"/>
    </source>
</evidence>
<feature type="domain" description="SRCR" evidence="12">
    <location>
        <begin position="128"/>
        <end position="228"/>
    </location>
</feature>
<evidence type="ECO:0000256" key="5">
    <source>
        <dbReference type="ARBA" id="ARBA00023157"/>
    </source>
</evidence>
<feature type="disulfide bond" evidence="11">
    <location>
        <begin position="477"/>
        <end position="541"/>
    </location>
</feature>
<feature type="domain" description="SRCR" evidence="12">
    <location>
        <begin position="20"/>
        <end position="120"/>
    </location>
</feature>
<feature type="disulfide bond" evidence="11">
    <location>
        <begin position="261"/>
        <end position="325"/>
    </location>
</feature>
<evidence type="ECO:0000256" key="7">
    <source>
        <dbReference type="ARBA" id="ARBA00023180"/>
    </source>
</evidence>
<feature type="disulfide bond" evidence="11">
    <location>
        <begin position="801"/>
        <end position="865"/>
    </location>
</feature>
<feature type="disulfide bond" evidence="11">
    <location>
        <begin position="585"/>
        <end position="649"/>
    </location>
</feature>
<feature type="disulfide bond" evidence="11">
    <location>
        <begin position="382"/>
        <end position="443"/>
    </location>
</feature>
<evidence type="ECO:0000256" key="2">
    <source>
        <dbReference type="ARBA" id="ARBA00022525"/>
    </source>
</evidence>
<evidence type="ECO:0000256" key="8">
    <source>
        <dbReference type="ARBA" id="ARBA00058074"/>
    </source>
</evidence>
<dbReference type="FunFam" id="3.10.250.10:FF:000007">
    <property type="entry name" value="Soluble scavenger receptor cysteine-rich domain-containing protein SSC5D"/>
    <property type="match status" value="3"/>
</dbReference>
<organism evidence="13 14">
    <name type="scientific">Calidris pygmaea</name>
    <name type="common">Spoon-billed sandpiper</name>
    <dbReference type="NCBI Taxonomy" id="425635"/>
    <lineage>
        <taxon>Eukaryota</taxon>
        <taxon>Metazoa</taxon>
        <taxon>Chordata</taxon>
        <taxon>Craniata</taxon>
        <taxon>Vertebrata</taxon>
        <taxon>Euteleostomi</taxon>
        <taxon>Archelosauria</taxon>
        <taxon>Archosauria</taxon>
        <taxon>Dinosauria</taxon>
        <taxon>Saurischia</taxon>
        <taxon>Theropoda</taxon>
        <taxon>Coelurosauria</taxon>
        <taxon>Aves</taxon>
        <taxon>Neognathae</taxon>
        <taxon>Neoaves</taxon>
        <taxon>Charadriiformes</taxon>
        <taxon>Scolopacidae</taxon>
        <taxon>Calidris</taxon>
    </lineage>
</organism>
<feature type="disulfide bond" evidence="11">
    <location>
        <begin position="629"/>
        <end position="639"/>
    </location>
</feature>
<evidence type="ECO:0000259" key="12">
    <source>
        <dbReference type="PROSITE" id="PS50287"/>
    </source>
</evidence>
<dbReference type="GO" id="GO:0005615">
    <property type="term" value="C:extracellular space"/>
    <property type="evidence" value="ECO:0007669"/>
    <property type="project" value="TreeGrafter"/>
</dbReference>
<dbReference type="GO" id="GO:0031638">
    <property type="term" value="P:zymogen activation"/>
    <property type="evidence" value="ECO:0007669"/>
    <property type="project" value="TreeGrafter"/>
</dbReference>
<dbReference type="SUPFAM" id="SSF56487">
    <property type="entry name" value="SRCR-like"/>
    <property type="match status" value="8"/>
</dbReference>
<keyword evidence="3" id="KW-0732">Signal</keyword>
<feature type="domain" description="SRCR" evidence="12">
    <location>
        <begin position="344"/>
        <end position="444"/>
    </location>
</feature>
<dbReference type="Proteomes" id="UP000694419">
    <property type="component" value="Unplaced"/>
</dbReference>
<dbReference type="Pfam" id="PF00530">
    <property type="entry name" value="SRCR"/>
    <property type="match status" value="8"/>
</dbReference>
<dbReference type="SMART" id="SM00202">
    <property type="entry name" value="SR"/>
    <property type="match status" value="8"/>
</dbReference>
<reference evidence="13" key="1">
    <citation type="submission" date="2025-08" db="UniProtKB">
        <authorList>
            <consortium name="Ensembl"/>
        </authorList>
    </citation>
    <scope>IDENTIFICATION</scope>
</reference>
<evidence type="ECO:0000256" key="10">
    <source>
        <dbReference type="ARBA" id="ARBA00069168"/>
    </source>
</evidence>
<dbReference type="InterPro" id="IPR036772">
    <property type="entry name" value="SRCR-like_dom_sf"/>
</dbReference>
<comment type="subcellular location">
    <subcellularLocation>
        <location evidence="1">Secreted</location>
    </subcellularLocation>
</comment>
<feature type="domain" description="SRCR" evidence="12">
    <location>
        <begin position="776"/>
        <end position="876"/>
    </location>
</feature>
<feature type="disulfide bond" evidence="11">
    <location>
        <begin position="166"/>
        <end position="227"/>
    </location>
</feature>
<name>A0A8C3JWF2_9CHAR</name>
<keyword evidence="5 11" id="KW-1015">Disulfide bond</keyword>
<feature type="disulfide bond" evidence="11">
    <location>
        <begin position="153"/>
        <end position="217"/>
    </location>
</feature>
<evidence type="ECO:0000256" key="3">
    <source>
        <dbReference type="ARBA" id="ARBA00022729"/>
    </source>
</evidence>
<feature type="domain" description="SRCR" evidence="12">
    <location>
        <begin position="668"/>
        <end position="768"/>
    </location>
</feature>
<dbReference type="AlphaFoldDB" id="A0A8C3JWF2"/>